<keyword evidence="2" id="KW-0670">Pyruvate</keyword>
<dbReference type="RefSeq" id="WP_163818990.1">
    <property type="nucleotide sequence ID" value="NZ_JAAGOB010000006.1"/>
</dbReference>
<proteinExistence type="predicted"/>
<dbReference type="InterPro" id="IPR024344">
    <property type="entry name" value="MDMPI_metal-binding"/>
</dbReference>
<dbReference type="InterPro" id="IPR017517">
    <property type="entry name" value="Maleyloyr_isom"/>
</dbReference>
<comment type="caution">
    <text evidence="2">The sequence shown here is derived from an EMBL/GenBank/DDBJ whole genome shotgun (WGS) entry which is preliminary data.</text>
</comment>
<dbReference type="EMBL" id="JAAGOB010000006">
    <property type="protein sequence ID" value="NED96217.1"/>
    <property type="molecule type" value="Genomic_DNA"/>
</dbReference>
<keyword evidence="2" id="KW-0413">Isomerase</keyword>
<evidence type="ECO:0000259" key="1">
    <source>
        <dbReference type="Pfam" id="PF11716"/>
    </source>
</evidence>
<dbReference type="SUPFAM" id="SSF55718">
    <property type="entry name" value="SCP-like"/>
    <property type="match status" value="1"/>
</dbReference>
<keyword evidence="3" id="KW-1185">Reference proteome</keyword>
<dbReference type="SUPFAM" id="SSF109854">
    <property type="entry name" value="DinB/YfiT-like putative metalloenzymes"/>
    <property type="match status" value="1"/>
</dbReference>
<feature type="domain" description="Mycothiol-dependent maleylpyruvate isomerase metal-binding" evidence="1">
    <location>
        <begin position="20"/>
        <end position="154"/>
    </location>
</feature>
<organism evidence="2 3">
    <name type="scientific">Phytoactinopolyspora alkaliphila</name>
    <dbReference type="NCBI Taxonomy" id="1783498"/>
    <lineage>
        <taxon>Bacteria</taxon>
        <taxon>Bacillati</taxon>
        <taxon>Actinomycetota</taxon>
        <taxon>Actinomycetes</taxon>
        <taxon>Jiangellales</taxon>
        <taxon>Jiangellaceae</taxon>
        <taxon>Phytoactinopolyspora</taxon>
    </lineage>
</organism>
<dbReference type="GO" id="GO:0016853">
    <property type="term" value="F:isomerase activity"/>
    <property type="evidence" value="ECO:0007669"/>
    <property type="project" value="UniProtKB-KW"/>
</dbReference>
<sequence>MADRAAVAVTRKLTSVMEDCRAAGSALRRVVGGLDEPTLRASSNLPGWSRAHVLAHITNVGHGAARQVEYAARGELIDFYDGGRPGRNAAIEAGAALPMEDHRHQVHSMLDRLEGTWPPDGSPLWEQRVLYRDGSVADVLLTWWREVRIHLVDLDAGIGADTWNEPFCRHLFVFLAPRLPSGTAVELRFTDPDVGGMSEPWRVHGTASGEVLVVEGGMRDIALWLAGRDPQRLPTARSGARVRELPGLYPWPSPQR</sequence>
<evidence type="ECO:0000313" key="2">
    <source>
        <dbReference type="EMBL" id="NED96217.1"/>
    </source>
</evidence>
<dbReference type="InterPro" id="IPR034660">
    <property type="entry name" value="DinB/YfiT-like"/>
</dbReference>
<name>A0A6N9YMP4_9ACTN</name>
<reference evidence="2 3" key="1">
    <citation type="submission" date="2020-02" db="EMBL/GenBank/DDBJ databases">
        <authorList>
            <person name="Li X.-J."/>
            <person name="Feng X.-M."/>
        </authorList>
    </citation>
    <scope>NUCLEOTIDE SEQUENCE [LARGE SCALE GENOMIC DNA]</scope>
    <source>
        <strain evidence="2 3">CGMCC 4.7225</strain>
    </source>
</reference>
<dbReference type="Gene3D" id="1.20.120.450">
    <property type="entry name" value="dinb family like domain"/>
    <property type="match status" value="1"/>
</dbReference>
<accession>A0A6N9YMP4</accession>
<dbReference type="Proteomes" id="UP000469185">
    <property type="component" value="Unassembled WGS sequence"/>
</dbReference>
<evidence type="ECO:0000313" key="3">
    <source>
        <dbReference type="Proteomes" id="UP000469185"/>
    </source>
</evidence>
<dbReference type="Pfam" id="PF11716">
    <property type="entry name" value="MDMPI_N"/>
    <property type="match status" value="1"/>
</dbReference>
<dbReference type="InterPro" id="IPR036527">
    <property type="entry name" value="SCP2_sterol-bd_dom_sf"/>
</dbReference>
<protein>
    <submittedName>
        <fullName evidence="2">Maleylpyruvate isomerase family mycothiol-dependent enzyme</fullName>
    </submittedName>
</protein>
<gene>
    <name evidence="2" type="ORF">G1H11_12940</name>
</gene>
<dbReference type="NCBIfam" id="TIGR03083">
    <property type="entry name" value="maleylpyruvate isomerase family mycothiol-dependent enzyme"/>
    <property type="match status" value="1"/>
</dbReference>
<dbReference type="GO" id="GO:0046872">
    <property type="term" value="F:metal ion binding"/>
    <property type="evidence" value="ECO:0007669"/>
    <property type="project" value="InterPro"/>
</dbReference>
<dbReference type="AlphaFoldDB" id="A0A6N9YMP4"/>